<dbReference type="InterPro" id="IPR001845">
    <property type="entry name" value="HTH_ArsR_DNA-bd_dom"/>
</dbReference>
<sequence>MEQIVQVFKALSDETRLQILLILSRRSICAKGIARHLQISEAAVSQHIKILKEAGLLIGEKTGYFVQYNLQQSVFKDLIGFIEQISGTHTSGHYKDVFSVPFNCQYACKAQREKCCERSSNE</sequence>
<dbReference type="CDD" id="cd00090">
    <property type="entry name" value="HTH_ARSR"/>
    <property type="match status" value="1"/>
</dbReference>
<gene>
    <name evidence="5" type="ORF">GQ588_12115</name>
</gene>
<protein>
    <submittedName>
        <fullName evidence="5">Metalloregulator ArsR/SmtB family transcription factor</fullName>
    </submittedName>
</protein>
<evidence type="ECO:0000313" key="6">
    <source>
        <dbReference type="Proteomes" id="UP000430508"/>
    </source>
</evidence>
<dbReference type="SMART" id="SM00418">
    <property type="entry name" value="HTH_ARSR"/>
    <property type="match status" value="1"/>
</dbReference>
<keyword evidence="2" id="KW-0238">DNA-binding</keyword>
<evidence type="ECO:0000256" key="1">
    <source>
        <dbReference type="ARBA" id="ARBA00023015"/>
    </source>
</evidence>
<name>A0A857DKJ9_9FIRM</name>
<dbReference type="PRINTS" id="PR00778">
    <property type="entry name" value="HTHARSR"/>
</dbReference>
<dbReference type="InterPro" id="IPR051081">
    <property type="entry name" value="HTH_MetalResp_TranReg"/>
</dbReference>
<dbReference type="GO" id="GO:0003677">
    <property type="term" value="F:DNA binding"/>
    <property type="evidence" value="ECO:0007669"/>
    <property type="project" value="UniProtKB-KW"/>
</dbReference>
<dbReference type="PROSITE" id="PS50987">
    <property type="entry name" value="HTH_ARSR_2"/>
    <property type="match status" value="1"/>
</dbReference>
<keyword evidence="1" id="KW-0805">Transcription regulation</keyword>
<dbReference type="AlphaFoldDB" id="A0A857DKJ9"/>
<dbReference type="NCBIfam" id="NF033788">
    <property type="entry name" value="HTH_metalloreg"/>
    <property type="match status" value="1"/>
</dbReference>
<reference evidence="5 6" key="1">
    <citation type="submission" date="2019-12" db="EMBL/GenBank/DDBJ databases">
        <title>Sequence classification of anaerobic respiratory reductive dehalogenases: First we see many, then we see few.</title>
        <authorList>
            <person name="Molenda O."/>
            <person name="Puentes Jacome L.A."/>
            <person name="Cao X."/>
            <person name="Nesbo C.L."/>
            <person name="Tang S."/>
            <person name="Morson N."/>
            <person name="Patron J."/>
            <person name="Lomheim L."/>
            <person name="Wishart D.S."/>
            <person name="Edwards E.A."/>
        </authorList>
    </citation>
    <scope>NUCLEOTIDE SEQUENCE [LARGE SCALE GENOMIC DNA]</scope>
    <source>
        <strain evidence="5 6">12DCA</strain>
    </source>
</reference>
<dbReference type="SUPFAM" id="SSF46785">
    <property type="entry name" value="Winged helix' DNA-binding domain"/>
    <property type="match status" value="1"/>
</dbReference>
<dbReference type="PANTHER" id="PTHR33154">
    <property type="entry name" value="TRANSCRIPTIONAL REGULATOR, ARSR FAMILY"/>
    <property type="match status" value="1"/>
</dbReference>
<evidence type="ECO:0000256" key="3">
    <source>
        <dbReference type="ARBA" id="ARBA00023163"/>
    </source>
</evidence>
<organism evidence="5 6">
    <name type="scientific">Dehalobacter restrictus</name>
    <dbReference type="NCBI Taxonomy" id="55583"/>
    <lineage>
        <taxon>Bacteria</taxon>
        <taxon>Bacillati</taxon>
        <taxon>Bacillota</taxon>
        <taxon>Clostridia</taxon>
        <taxon>Eubacteriales</taxon>
        <taxon>Desulfitobacteriaceae</taxon>
        <taxon>Dehalobacter</taxon>
    </lineage>
</organism>
<evidence type="ECO:0000256" key="2">
    <source>
        <dbReference type="ARBA" id="ARBA00023125"/>
    </source>
</evidence>
<dbReference type="Pfam" id="PF01022">
    <property type="entry name" value="HTH_5"/>
    <property type="match status" value="1"/>
</dbReference>
<dbReference type="RefSeq" id="WP_019225260.1">
    <property type="nucleotide sequence ID" value="NZ_CP046996.1"/>
</dbReference>
<dbReference type="Proteomes" id="UP000430508">
    <property type="component" value="Chromosome"/>
</dbReference>
<dbReference type="EMBL" id="CP046996">
    <property type="protein sequence ID" value="QHA01333.1"/>
    <property type="molecule type" value="Genomic_DNA"/>
</dbReference>
<dbReference type="PANTHER" id="PTHR33154:SF18">
    <property type="entry name" value="ARSENICAL RESISTANCE OPERON REPRESSOR"/>
    <property type="match status" value="1"/>
</dbReference>
<evidence type="ECO:0000313" key="5">
    <source>
        <dbReference type="EMBL" id="QHA01333.1"/>
    </source>
</evidence>
<dbReference type="Gene3D" id="1.10.10.10">
    <property type="entry name" value="Winged helix-like DNA-binding domain superfamily/Winged helix DNA-binding domain"/>
    <property type="match status" value="1"/>
</dbReference>
<feature type="domain" description="HTH arsR-type" evidence="4">
    <location>
        <begin position="1"/>
        <end position="90"/>
    </location>
</feature>
<accession>A0A857DKJ9</accession>
<evidence type="ECO:0000259" key="4">
    <source>
        <dbReference type="PROSITE" id="PS50987"/>
    </source>
</evidence>
<keyword evidence="3" id="KW-0804">Transcription</keyword>
<dbReference type="InterPro" id="IPR011991">
    <property type="entry name" value="ArsR-like_HTH"/>
</dbReference>
<dbReference type="InterPro" id="IPR036388">
    <property type="entry name" value="WH-like_DNA-bd_sf"/>
</dbReference>
<dbReference type="InterPro" id="IPR036390">
    <property type="entry name" value="WH_DNA-bd_sf"/>
</dbReference>
<dbReference type="GO" id="GO:0003700">
    <property type="term" value="F:DNA-binding transcription factor activity"/>
    <property type="evidence" value="ECO:0007669"/>
    <property type="project" value="InterPro"/>
</dbReference>
<proteinExistence type="predicted"/>